<dbReference type="InterPro" id="IPR003593">
    <property type="entry name" value="AAA+_ATPase"/>
</dbReference>
<dbReference type="GO" id="GO:0016887">
    <property type="term" value="F:ATP hydrolysis activity"/>
    <property type="evidence" value="ECO:0007669"/>
    <property type="project" value="InterPro"/>
</dbReference>
<proteinExistence type="inferred from homology"/>
<dbReference type="Pfam" id="PF00005">
    <property type="entry name" value="ABC_tran"/>
    <property type="match status" value="1"/>
</dbReference>
<dbReference type="Proteomes" id="UP000502498">
    <property type="component" value="Chromosome"/>
</dbReference>
<dbReference type="RefSeq" id="WP_172991147.1">
    <property type="nucleotide sequence ID" value="NZ_CP054038.1"/>
</dbReference>
<sequence>MSLLTVDLAHAGYGAVPVLHDVAFEVPEGGRLVILGANGAGKTTTLRALTGLCTAVGSIHVAGAEIRGLATHRIARRGVAHVPQGRGTVPDLTVRENLLLGGITRPPREVAGDVDFWMERFPRLGERAARPASGLSGGEQQLLAIARAFMARPRIVLLDEPSLGLAPLVTAEVFAAVDELARDRGTALLIVEQNARLALDIADEALVLENGRIVTRGTAAALRDDADVRRAYLGA</sequence>
<dbReference type="InterPro" id="IPR027417">
    <property type="entry name" value="P-loop_NTPase"/>
</dbReference>
<dbReference type="Gene3D" id="3.40.50.300">
    <property type="entry name" value="P-loop containing nucleotide triphosphate hydrolases"/>
    <property type="match status" value="1"/>
</dbReference>
<protein>
    <submittedName>
        <fullName evidence="7">ABC transporter ATP-binding protein</fullName>
    </submittedName>
</protein>
<dbReference type="GO" id="GO:0005524">
    <property type="term" value="F:ATP binding"/>
    <property type="evidence" value="ECO:0007669"/>
    <property type="project" value="UniProtKB-KW"/>
</dbReference>
<dbReference type="PANTHER" id="PTHR43820">
    <property type="entry name" value="HIGH-AFFINITY BRANCHED-CHAIN AMINO ACID TRANSPORT ATP-BINDING PROTEIN LIVF"/>
    <property type="match status" value="1"/>
</dbReference>
<keyword evidence="4 7" id="KW-0067">ATP-binding</keyword>
<dbReference type="PANTHER" id="PTHR43820:SF4">
    <property type="entry name" value="HIGH-AFFINITY BRANCHED-CHAIN AMINO ACID TRANSPORT ATP-BINDING PROTEIN LIVF"/>
    <property type="match status" value="1"/>
</dbReference>
<dbReference type="SUPFAM" id="SSF52540">
    <property type="entry name" value="P-loop containing nucleoside triphosphate hydrolases"/>
    <property type="match status" value="1"/>
</dbReference>
<dbReference type="InterPro" id="IPR017871">
    <property type="entry name" value="ABC_transporter-like_CS"/>
</dbReference>
<dbReference type="AlphaFoldDB" id="A0A7D4TPW2"/>
<evidence type="ECO:0000256" key="1">
    <source>
        <dbReference type="ARBA" id="ARBA00005417"/>
    </source>
</evidence>
<evidence type="ECO:0000256" key="5">
    <source>
        <dbReference type="ARBA" id="ARBA00022970"/>
    </source>
</evidence>
<comment type="similarity">
    <text evidence="1">Belongs to the ABC transporter superfamily.</text>
</comment>
<gene>
    <name evidence="7" type="ORF">HQM25_16080</name>
</gene>
<dbReference type="InterPro" id="IPR052156">
    <property type="entry name" value="BCAA_Transport_ATP-bd_LivF"/>
</dbReference>
<dbReference type="PROSITE" id="PS50893">
    <property type="entry name" value="ABC_TRANSPORTER_2"/>
    <property type="match status" value="1"/>
</dbReference>
<dbReference type="GO" id="GO:0015658">
    <property type="term" value="F:branched-chain amino acid transmembrane transporter activity"/>
    <property type="evidence" value="ECO:0007669"/>
    <property type="project" value="TreeGrafter"/>
</dbReference>
<dbReference type="InterPro" id="IPR003439">
    <property type="entry name" value="ABC_transporter-like_ATP-bd"/>
</dbReference>
<evidence type="ECO:0000256" key="3">
    <source>
        <dbReference type="ARBA" id="ARBA00022741"/>
    </source>
</evidence>
<dbReference type="PROSITE" id="PS00211">
    <property type="entry name" value="ABC_TRANSPORTER_1"/>
    <property type="match status" value="1"/>
</dbReference>
<name>A0A7D4TPW2_9MICO</name>
<dbReference type="EMBL" id="CP054038">
    <property type="protein sequence ID" value="QKJ20722.1"/>
    <property type="molecule type" value="Genomic_DNA"/>
</dbReference>
<dbReference type="CDD" id="cd03224">
    <property type="entry name" value="ABC_TM1139_LivF_branched"/>
    <property type="match status" value="1"/>
</dbReference>
<evidence type="ECO:0000256" key="4">
    <source>
        <dbReference type="ARBA" id="ARBA00022840"/>
    </source>
</evidence>
<accession>A0A7D4TPW2</accession>
<evidence type="ECO:0000313" key="7">
    <source>
        <dbReference type="EMBL" id="QKJ20722.1"/>
    </source>
</evidence>
<evidence type="ECO:0000313" key="8">
    <source>
        <dbReference type="Proteomes" id="UP000502498"/>
    </source>
</evidence>
<organism evidence="7 8">
    <name type="scientific">Microbacterium hominis</name>
    <dbReference type="NCBI Taxonomy" id="162426"/>
    <lineage>
        <taxon>Bacteria</taxon>
        <taxon>Bacillati</taxon>
        <taxon>Actinomycetota</taxon>
        <taxon>Actinomycetes</taxon>
        <taxon>Micrococcales</taxon>
        <taxon>Microbacteriaceae</taxon>
        <taxon>Microbacterium</taxon>
    </lineage>
</organism>
<reference evidence="7 8" key="1">
    <citation type="submission" date="2020-05" db="EMBL/GenBank/DDBJ databases">
        <title>Strain PA2F3 complete genome.</title>
        <authorList>
            <person name="Kim Y.-S."/>
            <person name="Kim S.-J."/>
            <person name="Jung H.-k."/>
            <person name="Kim S.-E."/>
            <person name="Kim K.-H."/>
        </authorList>
    </citation>
    <scope>NUCLEOTIDE SEQUENCE [LARGE SCALE GENOMIC DNA]</scope>
    <source>
        <strain evidence="7 8">PA2F3</strain>
    </source>
</reference>
<evidence type="ECO:0000256" key="2">
    <source>
        <dbReference type="ARBA" id="ARBA00022448"/>
    </source>
</evidence>
<dbReference type="SMART" id="SM00382">
    <property type="entry name" value="AAA"/>
    <property type="match status" value="1"/>
</dbReference>
<keyword evidence="5" id="KW-0029">Amino-acid transport</keyword>
<evidence type="ECO:0000259" key="6">
    <source>
        <dbReference type="PROSITE" id="PS50893"/>
    </source>
</evidence>
<keyword evidence="2" id="KW-0813">Transport</keyword>
<keyword evidence="3" id="KW-0547">Nucleotide-binding</keyword>
<feature type="domain" description="ABC transporter" evidence="6">
    <location>
        <begin position="3"/>
        <end position="235"/>
    </location>
</feature>
<dbReference type="GO" id="GO:0015807">
    <property type="term" value="P:L-amino acid transport"/>
    <property type="evidence" value="ECO:0007669"/>
    <property type="project" value="TreeGrafter"/>
</dbReference>